<dbReference type="Proteomes" id="UP000008066">
    <property type="component" value="Unassembled WGS sequence"/>
</dbReference>
<keyword evidence="2" id="KW-0732">Signal</keyword>
<evidence type="ECO:0000313" key="4">
    <source>
        <dbReference type="Proteomes" id="UP000008066"/>
    </source>
</evidence>
<dbReference type="RefSeq" id="XP_006694968.1">
    <property type="nucleotide sequence ID" value="XM_006694905.1"/>
</dbReference>
<evidence type="ECO:0000256" key="2">
    <source>
        <dbReference type="SAM" id="SignalP"/>
    </source>
</evidence>
<reference evidence="3 4" key="1">
    <citation type="journal article" date="2011" name="Cell">
        <title>Insight into structure and assembly of the nuclear pore complex by utilizing the genome of a eukaryotic thermophile.</title>
        <authorList>
            <person name="Amlacher S."/>
            <person name="Sarges P."/>
            <person name="Flemming D."/>
            <person name="van Noort V."/>
            <person name="Kunze R."/>
            <person name="Devos D.P."/>
            <person name="Arumugam M."/>
            <person name="Bork P."/>
            <person name="Hurt E."/>
        </authorList>
    </citation>
    <scope>NUCLEOTIDE SEQUENCE [LARGE SCALE GENOMIC DNA]</scope>
    <source>
        <strain evidence="4">DSM 1495 / CBS 144.50 / IMI 039719</strain>
    </source>
</reference>
<dbReference type="AlphaFoldDB" id="G0S9H2"/>
<accession>G0S9H2</accession>
<protein>
    <submittedName>
        <fullName evidence="3">Uncharacterized protein</fullName>
    </submittedName>
</protein>
<sequence length="135" mass="14578">MHLPLILQLLATGLFTMVAMAQEVLNIPDVAQSVLSDIEAQLPTVPVEQATSMVLAQATIVPGADTVLQETGDVPNAVKAAVDDILAQGADILTAVTDNTNLRHRRRGYRRADHGNHKRGADLGKNFEDLPFQKM</sequence>
<proteinExistence type="predicted"/>
<dbReference type="GeneID" id="18258626"/>
<feature type="compositionally biased region" description="Basic and acidic residues" evidence="1">
    <location>
        <begin position="110"/>
        <end position="128"/>
    </location>
</feature>
<feature type="region of interest" description="Disordered" evidence="1">
    <location>
        <begin position="110"/>
        <end position="135"/>
    </location>
</feature>
<keyword evidence="4" id="KW-1185">Reference proteome</keyword>
<evidence type="ECO:0000313" key="3">
    <source>
        <dbReference type="EMBL" id="EGS20083.1"/>
    </source>
</evidence>
<dbReference type="KEGG" id="cthr:CTHT_0045880"/>
<organism evidence="4">
    <name type="scientific">Chaetomium thermophilum (strain DSM 1495 / CBS 144.50 / IMI 039719)</name>
    <name type="common">Thermochaetoides thermophila</name>
    <dbReference type="NCBI Taxonomy" id="759272"/>
    <lineage>
        <taxon>Eukaryota</taxon>
        <taxon>Fungi</taxon>
        <taxon>Dikarya</taxon>
        <taxon>Ascomycota</taxon>
        <taxon>Pezizomycotina</taxon>
        <taxon>Sordariomycetes</taxon>
        <taxon>Sordariomycetidae</taxon>
        <taxon>Sordariales</taxon>
        <taxon>Chaetomiaceae</taxon>
        <taxon>Thermochaetoides</taxon>
    </lineage>
</organism>
<gene>
    <name evidence="3" type="ORF">CTHT_0045880</name>
</gene>
<evidence type="ECO:0000256" key="1">
    <source>
        <dbReference type="SAM" id="MobiDB-lite"/>
    </source>
</evidence>
<dbReference type="HOGENOM" id="CLU_1885526_0_0_1"/>
<feature type="signal peptide" evidence="2">
    <location>
        <begin position="1"/>
        <end position="21"/>
    </location>
</feature>
<feature type="chain" id="PRO_5003409389" evidence="2">
    <location>
        <begin position="22"/>
        <end position="135"/>
    </location>
</feature>
<dbReference type="EMBL" id="GL988043">
    <property type="protein sequence ID" value="EGS20083.1"/>
    <property type="molecule type" value="Genomic_DNA"/>
</dbReference>
<name>G0S9H2_CHATD</name>